<evidence type="ECO:0000256" key="3">
    <source>
        <dbReference type="ARBA" id="ARBA00022670"/>
    </source>
</evidence>
<keyword evidence="5" id="KW-0720">Serine protease</keyword>
<dbReference type="InterPro" id="IPR027461">
    <property type="entry name" value="Carboxypeptidase_A_C_sf"/>
</dbReference>
<evidence type="ECO:0000256" key="4">
    <source>
        <dbReference type="ARBA" id="ARBA00022801"/>
    </source>
</evidence>
<reference evidence="8 9" key="1">
    <citation type="journal article" date="2011" name="Proc. Natl. Acad. Sci. U.S.A.">
        <title>Genome and transcriptome analyses of the mountain pine beetle-fungal symbiont Grosmannia clavigera, a lodgepole pine pathogen.</title>
        <authorList>
            <person name="DiGuistini S."/>
            <person name="Wang Y."/>
            <person name="Liao N.Y."/>
            <person name="Taylor G."/>
            <person name="Tanguay P."/>
            <person name="Feau N."/>
            <person name="Henrissat B."/>
            <person name="Chan S.K."/>
            <person name="Hesse-Orce U."/>
            <person name="Alamouti S.M."/>
            <person name="Tsui C.K.M."/>
            <person name="Docking R.T."/>
            <person name="Levasseur A."/>
            <person name="Haridas S."/>
            <person name="Robertson G."/>
            <person name="Birol I."/>
            <person name="Holt R.A."/>
            <person name="Marra M.A."/>
            <person name="Hamelin R.C."/>
            <person name="Hirst M."/>
            <person name="Jones S.J.M."/>
            <person name="Bohlmann J."/>
            <person name="Breuil C."/>
        </authorList>
    </citation>
    <scope>NUCLEOTIDE SEQUENCE [LARGE SCALE GENOMIC DNA]</scope>
    <source>
        <strain evidence="9">kw1407 / UAMH 11150</strain>
    </source>
</reference>
<name>F0XBA5_GROCL</name>
<dbReference type="PANTHER" id="PTHR30237">
    <property type="entry name" value="MURAMOYLTETRAPEPTIDE CARBOXYPEPTIDASE"/>
    <property type="match status" value="1"/>
</dbReference>
<dbReference type="AlphaFoldDB" id="F0XBA5"/>
<dbReference type="Gene3D" id="3.40.50.10740">
    <property type="entry name" value="Class I glutamine amidotransferase-like"/>
    <property type="match status" value="1"/>
</dbReference>
<dbReference type="PANTHER" id="PTHR30237:SF2">
    <property type="entry name" value="MUREIN TETRAPEPTIDE CARBOXYPEPTIDASE"/>
    <property type="match status" value="1"/>
</dbReference>
<dbReference type="Gene3D" id="3.50.30.60">
    <property type="entry name" value="LD-carboxypeptidase A C-terminal domain-like"/>
    <property type="match status" value="1"/>
</dbReference>
<dbReference type="Pfam" id="PF02016">
    <property type="entry name" value="Peptidase_S66"/>
    <property type="match status" value="1"/>
</dbReference>
<dbReference type="Pfam" id="PF17676">
    <property type="entry name" value="Peptidase_S66C"/>
    <property type="match status" value="1"/>
</dbReference>
<dbReference type="STRING" id="655863.F0XBA5"/>
<feature type="domain" description="LD-carboxypeptidase C-terminal" evidence="7">
    <location>
        <begin position="197"/>
        <end position="264"/>
    </location>
</feature>
<evidence type="ECO:0000256" key="5">
    <source>
        <dbReference type="ARBA" id="ARBA00022825"/>
    </source>
</evidence>
<sequence>MAIIPNNEDFVRPPPIEPTSIIRVVSPAGAVKESALKAGREYLETAGYQVNQPETVTERYNYFAGNAASRAQELHKAVLLAKGHESIIWAARGGYGSSQMAEYGLTVEMLHDLHQELTQNPKWLVGYSDITSISLHLWARARVLVLHGPMVVNITEYSPEAVEETWKILKGSEPLTQVFTGNIRYGKGQGLLANGRSLAGIAFGQMTMPDGYASDEYGAYDVLLVPKVLHELLEPLGIPIITDVDIGHDTRTARPIVLGAQAEIHGNGVLKVLVPGCYDGVKM</sequence>
<gene>
    <name evidence="8" type="ORF">CMQ_5285</name>
</gene>
<evidence type="ECO:0000313" key="8">
    <source>
        <dbReference type="EMBL" id="EFX05023.1"/>
    </source>
</evidence>
<keyword evidence="4" id="KW-0378">Hydrolase</keyword>
<dbReference type="InterPro" id="IPR040449">
    <property type="entry name" value="Peptidase_S66_N"/>
</dbReference>
<dbReference type="SUPFAM" id="SSF52317">
    <property type="entry name" value="Class I glutamine amidotransferase-like"/>
    <property type="match status" value="1"/>
</dbReference>
<dbReference type="OrthoDB" id="5186469at2759"/>
<dbReference type="eggNOG" id="ENOG502RDZ7">
    <property type="taxonomic scope" value="Eukaryota"/>
</dbReference>
<feature type="domain" description="LD-carboxypeptidase N-terminal" evidence="6">
    <location>
        <begin position="22"/>
        <end position="148"/>
    </location>
</feature>
<dbReference type="InParanoid" id="F0XBA5"/>
<dbReference type="RefSeq" id="XP_014174505.1">
    <property type="nucleotide sequence ID" value="XM_014319030.1"/>
</dbReference>
<dbReference type="Proteomes" id="UP000007796">
    <property type="component" value="Unassembled WGS sequence"/>
</dbReference>
<dbReference type="InterPro" id="IPR027478">
    <property type="entry name" value="LdcA_N"/>
</dbReference>
<dbReference type="HOGENOM" id="CLU_034346_3_1_1"/>
<keyword evidence="2 8" id="KW-0121">Carboxypeptidase</keyword>
<protein>
    <submittedName>
        <fullName evidence="8">Peptidase ld-carboxypeptidase a</fullName>
    </submittedName>
</protein>
<dbReference type="CDD" id="cd07025">
    <property type="entry name" value="Peptidase_S66"/>
    <property type="match status" value="1"/>
</dbReference>
<evidence type="ECO:0000256" key="1">
    <source>
        <dbReference type="ARBA" id="ARBA00010233"/>
    </source>
</evidence>
<keyword evidence="9" id="KW-1185">Reference proteome</keyword>
<dbReference type="EMBL" id="GL629756">
    <property type="protein sequence ID" value="EFX05023.1"/>
    <property type="molecule type" value="Genomic_DNA"/>
</dbReference>
<dbReference type="InterPro" id="IPR029062">
    <property type="entry name" value="Class_I_gatase-like"/>
</dbReference>
<evidence type="ECO:0000313" key="9">
    <source>
        <dbReference type="Proteomes" id="UP000007796"/>
    </source>
</evidence>
<dbReference type="SUPFAM" id="SSF141986">
    <property type="entry name" value="LD-carboxypeptidase A C-terminal domain-like"/>
    <property type="match status" value="1"/>
</dbReference>
<comment type="similarity">
    <text evidence="1">Belongs to the peptidase S66 family.</text>
</comment>
<evidence type="ECO:0000259" key="7">
    <source>
        <dbReference type="Pfam" id="PF17676"/>
    </source>
</evidence>
<dbReference type="InterPro" id="IPR040921">
    <property type="entry name" value="Peptidase_S66C"/>
</dbReference>
<evidence type="ECO:0000259" key="6">
    <source>
        <dbReference type="Pfam" id="PF02016"/>
    </source>
</evidence>
<dbReference type="GO" id="GO:0008236">
    <property type="term" value="F:serine-type peptidase activity"/>
    <property type="evidence" value="ECO:0007669"/>
    <property type="project" value="UniProtKB-KW"/>
</dbReference>
<proteinExistence type="inferred from homology"/>
<evidence type="ECO:0000256" key="2">
    <source>
        <dbReference type="ARBA" id="ARBA00022645"/>
    </source>
</evidence>
<accession>F0XBA5</accession>
<dbReference type="GO" id="GO:0006508">
    <property type="term" value="P:proteolysis"/>
    <property type="evidence" value="ECO:0007669"/>
    <property type="project" value="UniProtKB-KW"/>
</dbReference>
<keyword evidence="3" id="KW-0645">Protease</keyword>
<dbReference type="GO" id="GO:0004180">
    <property type="term" value="F:carboxypeptidase activity"/>
    <property type="evidence" value="ECO:0007669"/>
    <property type="project" value="UniProtKB-KW"/>
</dbReference>
<dbReference type="InterPro" id="IPR003507">
    <property type="entry name" value="S66_fam"/>
</dbReference>
<dbReference type="GeneID" id="25978590"/>
<organism evidence="9">
    <name type="scientific">Grosmannia clavigera (strain kw1407 / UAMH 11150)</name>
    <name type="common">Blue stain fungus</name>
    <name type="synonym">Graphiocladiella clavigera</name>
    <dbReference type="NCBI Taxonomy" id="655863"/>
    <lineage>
        <taxon>Eukaryota</taxon>
        <taxon>Fungi</taxon>
        <taxon>Dikarya</taxon>
        <taxon>Ascomycota</taxon>
        <taxon>Pezizomycotina</taxon>
        <taxon>Sordariomycetes</taxon>
        <taxon>Sordariomycetidae</taxon>
        <taxon>Ophiostomatales</taxon>
        <taxon>Ophiostomataceae</taxon>
        <taxon>Leptographium</taxon>
    </lineage>
</organism>